<organism evidence="1 2">
    <name type="scientific">Terriglobus albidus</name>
    <dbReference type="NCBI Taxonomy" id="1592106"/>
    <lineage>
        <taxon>Bacteria</taxon>
        <taxon>Pseudomonadati</taxon>
        <taxon>Acidobacteriota</taxon>
        <taxon>Terriglobia</taxon>
        <taxon>Terriglobales</taxon>
        <taxon>Acidobacteriaceae</taxon>
        <taxon>Terriglobus</taxon>
    </lineage>
</organism>
<dbReference type="AlphaFoldDB" id="A0A5B9E7P2"/>
<dbReference type="PANTHER" id="PTHR35145">
    <property type="entry name" value="CYTOPLASMIC PROTEIN-RELATED"/>
    <property type="match status" value="1"/>
</dbReference>
<dbReference type="GO" id="GO:0003677">
    <property type="term" value="F:DNA binding"/>
    <property type="evidence" value="ECO:0007669"/>
    <property type="project" value="UniProtKB-KW"/>
</dbReference>
<dbReference type="RefSeq" id="WP_147645768.1">
    <property type="nucleotide sequence ID" value="NZ_CP042806.1"/>
</dbReference>
<dbReference type="PANTHER" id="PTHR35145:SF1">
    <property type="entry name" value="CYTOPLASMIC PROTEIN"/>
    <property type="match status" value="1"/>
</dbReference>
<dbReference type="Proteomes" id="UP000321820">
    <property type="component" value="Chromosome"/>
</dbReference>
<name>A0A5B9E7P2_9BACT</name>
<reference evidence="1 2" key="1">
    <citation type="submission" date="2019-08" db="EMBL/GenBank/DDBJ databases">
        <title>Complete genome sequence of Terriglobus albidus strain ORNL.</title>
        <authorList>
            <person name="Podar M."/>
        </authorList>
    </citation>
    <scope>NUCLEOTIDE SEQUENCE [LARGE SCALE GENOMIC DNA]</scope>
    <source>
        <strain evidence="1 2">ORNL</strain>
    </source>
</reference>
<dbReference type="SUPFAM" id="SSF142906">
    <property type="entry name" value="YjbR-like"/>
    <property type="match status" value="1"/>
</dbReference>
<dbReference type="Pfam" id="PF04237">
    <property type="entry name" value="YjbR"/>
    <property type="match status" value="1"/>
</dbReference>
<dbReference type="OrthoDB" id="9789813at2"/>
<proteinExistence type="predicted"/>
<dbReference type="EMBL" id="CP042806">
    <property type="protein sequence ID" value="QEE26630.1"/>
    <property type="molecule type" value="Genomic_DNA"/>
</dbReference>
<dbReference type="Gene3D" id="3.90.1150.30">
    <property type="match status" value="1"/>
</dbReference>
<protein>
    <submittedName>
        <fullName evidence="1">MmcQ/YjbR family DNA-binding protein</fullName>
    </submittedName>
</protein>
<sequence>MDVEGVRKFLRSLPHVAETRQWGDNLVFWVGDKTKGGKMFALINLDDESRLGRQPVVFSFAADPERFHELLEIEGVMPAPYLARAKWVALAGWNVFRKAELEDLLRQAHTRVFDKLPKKVKAAL</sequence>
<dbReference type="InterPro" id="IPR058532">
    <property type="entry name" value="YjbR/MT2646/Rv2570-like"/>
</dbReference>
<dbReference type="KEGG" id="talb:FTW19_00575"/>
<accession>A0A5B9E7P2</accession>
<evidence type="ECO:0000313" key="1">
    <source>
        <dbReference type="EMBL" id="QEE26630.1"/>
    </source>
</evidence>
<evidence type="ECO:0000313" key="2">
    <source>
        <dbReference type="Proteomes" id="UP000321820"/>
    </source>
</evidence>
<dbReference type="InterPro" id="IPR038056">
    <property type="entry name" value="YjbR-like_sf"/>
</dbReference>
<dbReference type="InterPro" id="IPR007351">
    <property type="entry name" value="YjbR"/>
</dbReference>
<keyword evidence="1" id="KW-0238">DNA-binding</keyword>
<keyword evidence="2" id="KW-1185">Reference proteome</keyword>
<gene>
    <name evidence="1" type="ORF">FTW19_00575</name>
</gene>